<name>A0A2K1IR34_PHYPA</name>
<accession>A0A2K1IR34</accession>
<reference evidence="2" key="3">
    <citation type="submission" date="2020-12" db="UniProtKB">
        <authorList>
            <consortium name="EnsemblPlants"/>
        </authorList>
    </citation>
    <scope>IDENTIFICATION</scope>
</reference>
<keyword evidence="3" id="KW-1185">Reference proteome</keyword>
<evidence type="ECO:0000313" key="1">
    <source>
        <dbReference type="EMBL" id="PNR31728.1"/>
    </source>
</evidence>
<proteinExistence type="predicted"/>
<reference evidence="1 3" key="2">
    <citation type="journal article" date="2018" name="Plant J.">
        <title>The Physcomitrella patens chromosome-scale assembly reveals moss genome structure and evolution.</title>
        <authorList>
            <person name="Lang D."/>
            <person name="Ullrich K.K."/>
            <person name="Murat F."/>
            <person name="Fuchs J."/>
            <person name="Jenkins J."/>
            <person name="Haas F.B."/>
            <person name="Piednoel M."/>
            <person name="Gundlach H."/>
            <person name="Van Bel M."/>
            <person name="Meyberg R."/>
            <person name="Vives C."/>
            <person name="Morata J."/>
            <person name="Symeonidi A."/>
            <person name="Hiss M."/>
            <person name="Muchero W."/>
            <person name="Kamisugi Y."/>
            <person name="Saleh O."/>
            <person name="Blanc G."/>
            <person name="Decker E.L."/>
            <person name="van Gessel N."/>
            <person name="Grimwood J."/>
            <person name="Hayes R.D."/>
            <person name="Graham S.W."/>
            <person name="Gunter L.E."/>
            <person name="McDaniel S.F."/>
            <person name="Hoernstein S.N.W."/>
            <person name="Larsson A."/>
            <person name="Li F.W."/>
            <person name="Perroud P.F."/>
            <person name="Phillips J."/>
            <person name="Ranjan P."/>
            <person name="Rokshar D.S."/>
            <person name="Rothfels C.J."/>
            <person name="Schneider L."/>
            <person name="Shu S."/>
            <person name="Stevenson D.W."/>
            <person name="Thummler F."/>
            <person name="Tillich M."/>
            <person name="Villarreal Aguilar J.C."/>
            <person name="Widiez T."/>
            <person name="Wong G.K."/>
            <person name="Wymore A."/>
            <person name="Zhang Y."/>
            <person name="Zimmer A.D."/>
            <person name="Quatrano R.S."/>
            <person name="Mayer K.F.X."/>
            <person name="Goodstein D."/>
            <person name="Casacuberta J.M."/>
            <person name="Vandepoele K."/>
            <person name="Reski R."/>
            <person name="Cuming A.C."/>
            <person name="Tuskan G.A."/>
            <person name="Maumus F."/>
            <person name="Salse J."/>
            <person name="Schmutz J."/>
            <person name="Rensing S.A."/>
        </authorList>
    </citation>
    <scope>NUCLEOTIDE SEQUENCE [LARGE SCALE GENOMIC DNA]</scope>
    <source>
        <strain evidence="2 3">cv. Gransden 2004</strain>
    </source>
</reference>
<dbReference type="AlphaFoldDB" id="A0A2K1IR34"/>
<dbReference type="EnsemblPlants" id="Pp3c21_7746V3.1">
    <property type="protein sequence ID" value="PAC:32914582.CDS.1"/>
    <property type="gene ID" value="Pp3c21_7746"/>
</dbReference>
<dbReference type="InParanoid" id="A0A2K1IR34"/>
<protein>
    <submittedName>
        <fullName evidence="1 2">Uncharacterized protein</fullName>
    </submittedName>
</protein>
<dbReference type="Gramene" id="Pp3c21_7746V3.1">
    <property type="protein sequence ID" value="PAC:32914582.CDS.1"/>
    <property type="gene ID" value="Pp3c21_7746"/>
</dbReference>
<organism evidence="1">
    <name type="scientific">Physcomitrium patens</name>
    <name type="common">Spreading-leaved earth moss</name>
    <name type="synonym">Physcomitrella patens</name>
    <dbReference type="NCBI Taxonomy" id="3218"/>
    <lineage>
        <taxon>Eukaryota</taxon>
        <taxon>Viridiplantae</taxon>
        <taxon>Streptophyta</taxon>
        <taxon>Embryophyta</taxon>
        <taxon>Bryophyta</taxon>
        <taxon>Bryophytina</taxon>
        <taxon>Bryopsida</taxon>
        <taxon>Funariidae</taxon>
        <taxon>Funariales</taxon>
        <taxon>Funariaceae</taxon>
        <taxon>Physcomitrium</taxon>
    </lineage>
</organism>
<evidence type="ECO:0000313" key="2">
    <source>
        <dbReference type="EnsemblPlants" id="PAC:32914582.CDS.1"/>
    </source>
</evidence>
<evidence type="ECO:0000313" key="3">
    <source>
        <dbReference type="Proteomes" id="UP000006727"/>
    </source>
</evidence>
<gene>
    <name evidence="1" type="ORF">PHYPA_025851</name>
</gene>
<reference evidence="1 3" key="1">
    <citation type="journal article" date="2008" name="Science">
        <title>The Physcomitrella genome reveals evolutionary insights into the conquest of land by plants.</title>
        <authorList>
            <person name="Rensing S."/>
            <person name="Lang D."/>
            <person name="Zimmer A."/>
            <person name="Terry A."/>
            <person name="Salamov A."/>
            <person name="Shapiro H."/>
            <person name="Nishiyama T."/>
            <person name="Perroud P.-F."/>
            <person name="Lindquist E."/>
            <person name="Kamisugi Y."/>
            <person name="Tanahashi T."/>
            <person name="Sakakibara K."/>
            <person name="Fujita T."/>
            <person name="Oishi K."/>
            <person name="Shin-I T."/>
            <person name="Kuroki Y."/>
            <person name="Toyoda A."/>
            <person name="Suzuki Y."/>
            <person name="Hashimoto A."/>
            <person name="Yamaguchi K."/>
            <person name="Sugano A."/>
            <person name="Kohara Y."/>
            <person name="Fujiyama A."/>
            <person name="Anterola A."/>
            <person name="Aoki S."/>
            <person name="Ashton N."/>
            <person name="Barbazuk W.B."/>
            <person name="Barker E."/>
            <person name="Bennetzen J."/>
            <person name="Bezanilla M."/>
            <person name="Blankenship R."/>
            <person name="Cho S.H."/>
            <person name="Dutcher S."/>
            <person name="Estelle M."/>
            <person name="Fawcett J.A."/>
            <person name="Gundlach H."/>
            <person name="Hanada K."/>
            <person name="Heyl A."/>
            <person name="Hicks K.A."/>
            <person name="Hugh J."/>
            <person name="Lohr M."/>
            <person name="Mayer K."/>
            <person name="Melkozernov A."/>
            <person name="Murata T."/>
            <person name="Nelson D."/>
            <person name="Pils B."/>
            <person name="Prigge M."/>
            <person name="Reiss B."/>
            <person name="Renner T."/>
            <person name="Rombauts S."/>
            <person name="Rushton P."/>
            <person name="Sanderfoot A."/>
            <person name="Schween G."/>
            <person name="Shiu S.-H."/>
            <person name="Stueber K."/>
            <person name="Theodoulou F.L."/>
            <person name="Tu H."/>
            <person name="Van de Peer Y."/>
            <person name="Verrier P.J."/>
            <person name="Waters E."/>
            <person name="Wood A."/>
            <person name="Yang L."/>
            <person name="Cove D."/>
            <person name="Cuming A."/>
            <person name="Hasebe M."/>
            <person name="Lucas S."/>
            <person name="Mishler D.B."/>
            <person name="Reski R."/>
            <person name="Grigoriev I."/>
            <person name="Quatrano R.S."/>
            <person name="Boore J.L."/>
        </authorList>
    </citation>
    <scope>NUCLEOTIDE SEQUENCE [LARGE SCALE GENOMIC DNA]</scope>
    <source>
        <strain evidence="2 3">cv. Gransden 2004</strain>
    </source>
</reference>
<dbReference type="EMBL" id="ABEU02000021">
    <property type="protein sequence ID" value="PNR31728.1"/>
    <property type="molecule type" value="Genomic_DNA"/>
</dbReference>
<dbReference type="Proteomes" id="UP000006727">
    <property type="component" value="Chromosome 21"/>
</dbReference>
<sequence>MRVDSSPPKTSSSKCDCSRTRTAMSCAFSQPLFESHRPHGPPPKALLGTLACKLSPKFILHGRSTWLKIARSCRRNPIKWLHSLVTTGKFFVLQLNEILKASMTWSQQATF</sequence>